<evidence type="ECO:0000313" key="2">
    <source>
        <dbReference type="EMBL" id="CAG8714389.1"/>
    </source>
</evidence>
<dbReference type="OrthoDB" id="2433189at2759"/>
<accession>A0A9N9I0Q9</accession>
<evidence type="ECO:0000313" key="3">
    <source>
        <dbReference type="Proteomes" id="UP000789508"/>
    </source>
</evidence>
<feature type="non-terminal residue" evidence="2">
    <location>
        <position position="216"/>
    </location>
</feature>
<feature type="compositionally biased region" description="Polar residues" evidence="1">
    <location>
        <begin position="164"/>
        <end position="177"/>
    </location>
</feature>
<dbReference type="EMBL" id="CAJVPS010023748">
    <property type="protein sequence ID" value="CAG8714389.1"/>
    <property type="molecule type" value="Genomic_DNA"/>
</dbReference>
<feature type="region of interest" description="Disordered" evidence="1">
    <location>
        <begin position="161"/>
        <end position="216"/>
    </location>
</feature>
<reference evidence="2" key="1">
    <citation type="submission" date="2021-06" db="EMBL/GenBank/DDBJ databases">
        <authorList>
            <person name="Kallberg Y."/>
            <person name="Tangrot J."/>
            <person name="Rosling A."/>
        </authorList>
    </citation>
    <scope>NUCLEOTIDE SEQUENCE</scope>
    <source>
        <strain evidence="2">FL130A</strain>
    </source>
</reference>
<dbReference type="Proteomes" id="UP000789508">
    <property type="component" value="Unassembled WGS sequence"/>
</dbReference>
<name>A0A9N9I0Q9_9GLOM</name>
<comment type="caution">
    <text evidence="2">The sequence shown here is derived from an EMBL/GenBank/DDBJ whole genome shotgun (WGS) entry which is preliminary data.</text>
</comment>
<evidence type="ECO:0000256" key="1">
    <source>
        <dbReference type="SAM" id="MobiDB-lite"/>
    </source>
</evidence>
<gene>
    <name evidence="2" type="ORF">ALEPTO_LOCUS12015</name>
</gene>
<protein>
    <submittedName>
        <fullName evidence="2">6625_t:CDS:1</fullName>
    </submittedName>
</protein>
<feature type="region of interest" description="Disordered" evidence="1">
    <location>
        <begin position="110"/>
        <end position="148"/>
    </location>
</feature>
<organism evidence="2 3">
    <name type="scientific">Ambispora leptoticha</name>
    <dbReference type="NCBI Taxonomy" id="144679"/>
    <lineage>
        <taxon>Eukaryota</taxon>
        <taxon>Fungi</taxon>
        <taxon>Fungi incertae sedis</taxon>
        <taxon>Mucoromycota</taxon>
        <taxon>Glomeromycotina</taxon>
        <taxon>Glomeromycetes</taxon>
        <taxon>Archaeosporales</taxon>
        <taxon>Ambisporaceae</taxon>
        <taxon>Ambispora</taxon>
    </lineage>
</organism>
<keyword evidence="3" id="KW-1185">Reference proteome</keyword>
<feature type="compositionally biased region" description="Basic and acidic residues" evidence="1">
    <location>
        <begin position="122"/>
        <end position="148"/>
    </location>
</feature>
<sequence>IKEKTKWDREKSKKKVFLHVENEVSEDIQAKQLTEAEKDYLFYIANPDITNEIKKMEIYSPSKGTEERDRLYKDFHEELSELKEVYGCEGIHTLSYGSLGEHQQEILLEKEVENLEDDEEKSEQSEQEKEIPKKEILELEKKNGTEQRQIDELKEEIRNDLKQQQKNIIPTFQTNDQLLTPPPTPPLKPSQKEDLPPPIEELSWNSKTKSEQQKNK</sequence>
<feature type="non-terminal residue" evidence="2">
    <location>
        <position position="1"/>
    </location>
</feature>
<dbReference type="AlphaFoldDB" id="A0A9N9I0Q9"/>
<proteinExistence type="predicted"/>